<dbReference type="EMBL" id="BMFV01000003">
    <property type="protein sequence ID" value="GGH76564.1"/>
    <property type="molecule type" value="Genomic_DNA"/>
</dbReference>
<evidence type="ECO:0000313" key="2">
    <source>
        <dbReference type="Proteomes" id="UP000656813"/>
    </source>
</evidence>
<comment type="caution">
    <text evidence="1">The sequence shown here is derived from an EMBL/GenBank/DDBJ whole genome shotgun (WGS) entry which is preliminary data.</text>
</comment>
<reference evidence="1" key="2">
    <citation type="submission" date="2020-09" db="EMBL/GenBank/DDBJ databases">
        <authorList>
            <person name="Sun Q."/>
            <person name="Zhou Y."/>
        </authorList>
    </citation>
    <scope>NUCLEOTIDE SEQUENCE</scope>
    <source>
        <strain evidence="1">CGMCC 1.12777</strain>
    </source>
</reference>
<dbReference type="RefSeq" id="WP_188496022.1">
    <property type="nucleotide sequence ID" value="NZ_BMFV01000003.1"/>
</dbReference>
<dbReference type="InterPro" id="IPR046237">
    <property type="entry name" value="DUF6270"/>
</dbReference>
<gene>
    <name evidence="1" type="ORF">GCM10007096_07180</name>
</gene>
<sequence length="278" mass="33698">MSKITFSVIGSCVSRDVFNRKFVPEYKEFYECISTAWQSSIISLMSPKVTLSKDDLELSEEISKHRHNTLMEDLSKEYLEEIKTNQPDYIIIDFYADMRYGVVQIGDRYLTNNPNGFRKTKFFREKKFDNSYRFRKNLNIYRELWEKAFDDLYNYVQEHLPKTKLILNCFRYANSYVNENGELVMFDQERYNYLDADTKLYNELYTYILDKYKLRKIDLRENEYYADGNYAFGLAPWHYERKYHKDYFHTLNQICLRDYVFTKKQSNGIRAKIKRLLG</sequence>
<dbReference type="Pfam" id="PF19786">
    <property type="entry name" value="DUF6270"/>
    <property type="match status" value="1"/>
</dbReference>
<accession>A0A8J2ZT00</accession>
<reference evidence="1" key="1">
    <citation type="journal article" date="2014" name="Int. J. Syst. Evol. Microbiol.">
        <title>Complete genome sequence of Corynebacterium casei LMG S-19264T (=DSM 44701T), isolated from a smear-ripened cheese.</title>
        <authorList>
            <consortium name="US DOE Joint Genome Institute (JGI-PGF)"/>
            <person name="Walter F."/>
            <person name="Albersmeier A."/>
            <person name="Kalinowski J."/>
            <person name="Ruckert C."/>
        </authorList>
    </citation>
    <scope>NUCLEOTIDE SEQUENCE</scope>
    <source>
        <strain evidence="1">CGMCC 1.12777</strain>
    </source>
</reference>
<dbReference type="AlphaFoldDB" id="A0A8J2ZT00"/>
<keyword evidence="2" id="KW-1185">Reference proteome</keyword>
<dbReference type="Proteomes" id="UP000656813">
    <property type="component" value="Unassembled WGS sequence"/>
</dbReference>
<evidence type="ECO:0000313" key="1">
    <source>
        <dbReference type="EMBL" id="GGH76564.1"/>
    </source>
</evidence>
<protein>
    <submittedName>
        <fullName evidence="1">Uncharacterized protein</fullName>
    </submittedName>
</protein>
<name>A0A8J2ZT00_9BACL</name>
<proteinExistence type="predicted"/>
<organism evidence="1 2">
    <name type="scientific">Pullulanibacillus pueri</name>
    <dbReference type="NCBI Taxonomy" id="1437324"/>
    <lineage>
        <taxon>Bacteria</taxon>
        <taxon>Bacillati</taxon>
        <taxon>Bacillota</taxon>
        <taxon>Bacilli</taxon>
        <taxon>Bacillales</taxon>
        <taxon>Sporolactobacillaceae</taxon>
        <taxon>Pullulanibacillus</taxon>
    </lineage>
</organism>